<dbReference type="AlphaFoldDB" id="A0AAV7NEA6"/>
<evidence type="ECO:0000313" key="3">
    <source>
        <dbReference type="Proteomes" id="UP001066276"/>
    </source>
</evidence>
<sequence length="108" mass="12208">MAASVGSVAGFPEPLEPRSHGTMETLATSLPRLPVSRETLELFRATGGRKGAGRRKPQRNLYTYRGVLLFVLPVPPWSHPEFPESTDLGDKRKKNDRVRRREIKRVKT</sequence>
<proteinExistence type="predicted"/>
<reference evidence="2" key="1">
    <citation type="journal article" date="2022" name="bioRxiv">
        <title>Sequencing and chromosome-scale assembly of the giantPleurodeles waltlgenome.</title>
        <authorList>
            <person name="Brown T."/>
            <person name="Elewa A."/>
            <person name="Iarovenko S."/>
            <person name="Subramanian E."/>
            <person name="Araus A.J."/>
            <person name="Petzold A."/>
            <person name="Susuki M."/>
            <person name="Suzuki K.-i.T."/>
            <person name="Hayashi T."/>
            <person name="Toyoda A."/>
            <person name="Oliveira C."/>
            <person name="Osipova E."/>
            <person name="Leigh N.D."/>
            <person name="Simon A."/>
            <person name="Yun M.H."/>
        </authorList>
    </citation>
    <scope>NUCLEOTIDE SEQUENCE</scope>
    <source>
        <strain evidence="2">20211129_DDA</strain>
        <tissue evidence="2">Liver</tissue>
    </source>
</reference>
<evidence type="ECO:0000313" key="2">
    <source>
        <dbReference type="EMBL" id="KAJ1114443.1"/>
    </source>
</evidence>
<comment type="caution">
    <text evidence="2">The sequence shown here is derived from an EMBL/GenBank/DDBJ whole genome shotgun (WGS) entry which is preliminary data.</text>
</comment>
<protein>
    <submittedName>
        <fullName evidence="2">Uncharacterized protein</fullName>
    </submittedName>
</protein>
<evidence type="ECO:0000256" key="1">
    <source>
        <dbReference type="SAM" id="MobiDB-lite"/>
    </source>
</evidence>
<feature type="region of interest" description="Disordered" evidence="1">
    <location>
        <begin position="1"/>
        <end position="21"/>
    </location>
</feature>
<feature type="compositionally biased region" description="Basic residues" evidence="1">
    <location>
        <begin position="91"/>
        <end position="108"/>
    </location>
</feature>
<organism evidence="2 3">
    <name type="scientific">Pleurodeles waltl</name>
    <name type="common">Iberian ribbed newt</name>
    <dbReference type="NCBI Taxonomy" id="8319"/>
    <lineage>
        <taxon>Eukaryota</taxon>
        <taxon>Metazoa</taxon>
        <taxon>Chordata</taxon>
        <taxon>Craniata</taxon>
        <taxon>Vertebrata</taxon>
        <taxon>Euteleostomi</taxon>
        <taxon>Amphibia</taxon>
        <taxon>Batrachia</taxon>
        <taxon>Caudata</taxon>
        <taxon>Salamandroidea</taxon>
        <taxon>Salamandridae</taxon>
        <taxon>Pleurodelinae</taxon>
        <taxon>Pleurodeles</taxon>
    </lineage>
</organism>
<gene>
    <name evidence="2" type="ORF">NDU88_002680</name>
</gene>
<feature type="region of interest" description="Disordered" evidence="1">
    <location>
        <begin position="80"/>
        <end position="108"/>
    </location>
</feature>
<dbReference type="Proteomes" id="UP001066276">
    <property type="component" value="Chromosome 8"/>
</dbReference>
<keyword evidence="3" id="KW-1185">Reference proteome</keyword>
<dbReference type="EMBL" id="JANPWB010000012">
    <property type="protein sequence ID" value="KAJ1114443.1"/>
    <property type="molecule type" value="Genomic_DNA"/>
</dbReference>
<name>A0AAV7NEA6_PLEWA</name>
<accession>A0AAV7NEA6</accession>